<dbReference type="EMBL" id="JAPWIE010000002">
    <property type="protein sequence ID" value="MCZ4550068.1"/>
    <property type="molecule type" value="Genomic_DNA"/>
</dbReference>
<evidence type="ECO:0000259" key="5">
    <source>
        <dbReference type="PROSITE" id="PS50977"/>
    </source>
</evidence>
<keyword evidence="3" id="KW-0804">Transcription</keyword>
<organism evidence="6 7">
    <name type="scientific">Gordonia rubripertincta</name>
    <name type="common">Rhodococcus corallinus</name>
    <dbReference type="NCBI Taxonomy" id="36822"/>
    <lineage>
        <taxon>Bacteria</taxon>
        <taxon>Bacillati</taxon>
        <taxon>Actinomycetota</taxon>
        <taxon>Actinomycetes</taxon>
        <taxon>Mycobacteriales</taxon>
        <taxon>Gordoniaceae</taxon>
        <taxon>Gordonia</taxon>
    </lineage>
</organism>
<name>A0ABT4MST6_GORRU</name>
<keyword evidence="2 4" id="KW-0238">DNA-binding</keyword>
<sequence length="190" mass="20669">MRADAEARRDRLVEAGRILFADRGYDVPLEAVAEAAGVGIATLYRNFPTRLDLKLAILADGLHRSRRTLDELLAQVDEDPDGAMTRLTQMFVSLQLGALIPIIVRDQDLIPSELIDARKGNLASVGEILERAKSHGVVRESVTARDFFAGVALITRPLPALIADPMMDGTITASELTDRVLAIFVAGLRP</sequence>
<evidence type="ECO:0000256" key="4">
    <source>
        <dbReference type="PROSITE-ProRule" id="PRU00335"/>
    </source>
</evidence>
<dbReference type="InterPro" id="IPR050109">
    <property type="entry name" value="HTH-type_TetR-like_transc_reg"/>
</dbReference>
<dbReference type="Pfam" id="PF00440">
    <property type="entry name" value="TetR_N"/>
    <property type="match status" value="1"/>
</dbReference>
<proteinExistence type="predicted"/>
<reference evidence="6" key="1">
    <citation type="submission" date="2022-12" db="EMBL/GenBank/DDBJ databases">
        <authorList>
            <person name="Krivoruchko A.V."/>
            <person name="Elkin A."/>
        </authorList>
    </citation>
    <scope>NUCLEOTIDE SEQUENCE</scope>
    <source>
        <strain evidence="6">IEGM 1388</strain>
    </source>
</reference>
<protein>
    <submittedName>
        <fullName evidence="6">Helix-turn-helix domain containing protein</fullName>
    </submittedName>
</protein>
<feature type="DNA-binding region" description="H-T-H motif" evidence="4">
    <location>
        <begin position="28"/>
        <end position="47"/>
    </location>
</feature>
<evidence type="ECO:0000313" key="6">
    <source>
        <dbReference type="EMBL" id="MCZ4550068.1"/>
    </source>
</evidence>
<keyword evidence="7" id="KW-1185">Reference proteome</keyword>
<evidence type="ECO:0000256" key="2">
    <source>
        <dbReference type="ARBA" id="ARBA00023125"/>
    </source>
</evidence>
<dbReference type="RefSeq" id="WP_168187137.1">
    <property type="nucleotide sequence ID" value="NZ_JAPWIE010000002.1"/>
</dbReference>
<dbReference type="PANTHER" id="PTHR30055">
    <property type="entry name" value="HTH-TYPE TRANSCRIPTIONAL REGULATOR RUTR"/>
    <property type="match status" value="1"/>
</dbReference>
<dbReference type="PANTHER" id="PTHR30055:SF234">
    <property type="entry name" value="HTH-TYPE TRANSCRIPTIONAL REGULATOR BETI"/>
    <property type="match status" value="1"/>
</dbReference>
<accession>A0ABT4MST6</accession>
<comment type="caution">
    <text evidence="6">The sequence shown here is derived from an EMBL/GenBank/DDBJ whole genome shotgun (WGS) entry which is preliminary data.</text>
</comment>
<dbReference type="Proteomes" id="UP001067235">
    <property type="component" value="Unassembled WGS sequence"/>
</dbReference>
<dbReference type="InterPro" id="IPR049445">
    <property type="entry name" value="TetR_SbtR-like_C"/>
</dbReference>
<dbReference type="InterPro" id="IPR036271">
    <property type="entry name" value="Tet_transcr_reg_TetR-rel_C_sf"/>
</dbReference>
<dbReference type="Pfam" id="PF21597">
    <property type="entry name" value="TetR_C_43"/>
    <property type="match status" value="1"/>
</dbReference>
<dbReference type="SUPFAM" id="SSF48498">
    <property type="entry name" value="Tetracyclin repressor-like, C-terminal domain"/>
    <property type="match status" value="1"/>
</dbReference>
<evidence type="ECO:0000256" key="3">
    <source>
        <dbReference type="ARBA" id="ARBA00023163"/>
    </source>
</evidence>
<dbReference type="Gene3D" id="1.10.357.10">
    <property type="entry name" value="Tetracycline Repressor, domain 2"/>
    <property type="match status" value="1"/>
</dbReference>
<keyword evidence="1" id="KW-0805">Transcription regulation</keyword>
<evidence type="ECO:0000256" key="1">
    <source>
        <dbReference type="ARBA" id="ARBA00023015"/>
    </source>
</evidence>
<evidence type="ECO:0000313" key="7">
    <source>
        <dbReference type="Proteomes" id="UP001067235"/>
    </source>
</evidence>
<dbReference type="PROSITE" id="PS50977">
    <property type="entry name" value="HTH_TETR_2"/>
    <property type="match status" value="1"/>
</dbReference>
<gene>
    <name evidence="6" type="ORF">O4213_08740</name>
</gene>
<feature type="domain" description="HTH tetR-type" evidence="5">
    <location>
        <begin position="6"/>
        <end position="65"/>
    </location>
</feature>
<dbReference type="SUPFAM" id="SSF46689">
    <property type="entry name" value="Homeodomain-like"/>
    <property type="match status" value="1"/>
</dbReference>
<dbReference type="InterPro" id="IPR009057">
    <property type="entry name" value="Homeodomain-like_sf"/>
</dbReference>
<dbReference type="PRINTS" id="PR00455">
    <property type="entry name" value="HTHTETR"/>
</dbReference>
<dbReference type="InterPro" id="IPR001647">
    <property type="entry name" value="HTH_TetR"/>
</dbReference>